<dbReference type="Gene3D" id="3.40.50.300">
    <property type="entry name" value="P-loop containing nucleotide triphosphate hydrolases"/>
    <property type="match status" value="1"/>
</dbReference>
<dbReference type="PANTHER" id="PTHR32309:SF13">
    <property type="entry name" value="FERRIC ENTEROBACTIN TRANSPORT PROTEIN FEPE"/>
    <property type="match status" value="1"/>
</dbReference>
<keyword evidence="2" id="KW-0812">Transmembrane</keyword>
<evidence type="ECO:0000256" key="1">
    <source>
        <dbReference type="SAM" id="Coils"/>
    </source>
</evidence>
<feature type="transmembrane region" description="Helical" evidence="2">
    <location>
        <begin position="475"/>
        <end position="499"/>
    </location>
</feature>
<name>A0A285MVP5_9FLAO</name>
<dbReference type="AlphaFoldDB" id="A0A285MVP5"/>
<dbReference type="GO" id="GO:0004713">
    <property type="term" value="F:protein tyrosine kinase activity"/>
    <property type="evidence" value="ECO:0007669"/>
    <property type="project" value="TreeGrafter"/>
</dbReference>
<sequence length="782" mass="89715">MKFNLLFFVRILLRHIWLLISVPILLGGLVFFLTKNQPKVYDSKSRIFTAFATGSTIELDNTKFDYSKTNIAYDNLLNLIKSRTTLETVALKLFAQHMLLDSADVRIISGQKYDELMEIVPEDVHALVVKGDLQKTYENFLAYKEESHDNFINELLNLEHPDYSVGKVLEKIGVRRISISDFVDITYQSEDPGICQNTLLILTETFIKANADIKANQSDAVVSYFETQLNRTTDQLNAAEKELLDFNKGNKIMNYYEQTKQLASRRENFELRYQEVQQRYHAAKAVLPELEKKLGTHEKKRLQSKRILELRDELAALNYTISMKSLDLSRDSTIQASNAKKIVESTKKLNAIKAELKQAVDTVFVVDHDKNGVASSSILGDWLENTITYEGAKAELQILDKKRIEFDELYTWYAPLGATMKKLERKINIEEQEYLSLLHSLGLAKLRQQNVELQSNLKITEAPFFPIKPNPSKRIILVIVAAVFGFILVAITVLVLEFLDGNLNTAKRAEEKIDLKVSSIFPVISEKNKSIDYEYLTNKAVNAISKNMILNQFKKNQEGPIVNMLFSTQENEGKSFICEHLVAKLCELGYKILHITYDPYEVEMAHQRDTAISYVVNDQYEIEVIDERYNHAMNELGIEFQVQPVDDNYAQIVYEVTDKLYKISTIEEFDSTHRILDFNFFDFVILELPSIIKNPFPVKLASTIDFSFLVARANRPWSSADANALKVFTEATTGPEPTIILNGVKVLEMETVVGDLPKKRSRFRKWMKNLVQLRFFSKKSIA</sequence>
<feature type="transmembrane region" description="Helical" evidence="2">
    <location>
        <begin position="12"/>
        <end position="33"/>
    </location>
</feature>
<protein>
    <submittedName>
        <fullName evidence="3">Uncharacterized protein involved in exopolysaccharide biosynthesis</fullName>
    </submittedName>
</protein>
<dbReference type="SUPFAM" id="SSF52540">
    <property type="entry name" value="P-loop containing nucleoside triphosphate hydrolases"/>
    <property type="match status" value="1"/>
</dbReference>
<proteinExistence type="predicted"/>
<dbReference type="GO" id="GO:0005886">
    <property type="term" value="C:plasma membrane"/>
    <property type="evidence" value="ECO:0007669"/>
    <property type="project" value="TreeGrafter"/>
</dbReference>
<dbReference type="RefSeq" id="WP_097046732.1">
    <property type="nucleotide sequence ID" value="NZ_OBEH01000005.1"/>
</dbReference>
<dbReference type="Proteomes" id="UP000219048">
    <property type="component" value="Unassembled WGS sequence"/>
</dbReference>
<dbReference type="InterPro" id="IPR050445">
    <property type="entry name" value="Bact_polysacc_biosynth/exp"/>
</dbReference>
<evidence type="ECO:0000256" key="2">
    <source>
        <dbReference type="SAM" id="Phobius"/>
    </source>
</evidence>
<keyword evidence="1" id="KW-0175">Coiled coil</keyword>
<feature type="coiled-coil region" evidence="1">
    <location>
        <begin position="222"/>
        <end position="293"/>
    </location>
</feature>
<evidence type="ECO:0000313" key="4">
    <source>
        <dbReference type="Proteomes" id="UP000219048"/>
    </source>
</evidence>
<dbReference type="InterPro" id="IPR027417">
    <property type="entry name" value="P-loop_NTPase"/>
</dbReference>
<organism evidence="3 4">
    <name type="scientific">Flagellimonas pacifica</name>
    <dbReference type="NCBI Taxonomy" id="1247520"/>
    <lineage>
        <taxon>Bacteria</taxon>
        <taxon>Pseudomonadati</taxon>
        <taxon>Bacteroidota</taxon>
        <taxon>Flavobacteriia</taxon>
        <taxon>Flavobacteriales</taxon>
        <taxon>Flavobacteriaceae</taxon>
        <taxon>Flagellimonas</taxon>
    </lineage>
</organism>
<dbReference type="EMBL" id="OBEH01000005">
    <property type="protein sequence ID" value="SNZ01272.1"/>
    <property type="molecule type" value="Genomic_DNA"/>
</dbReference>
<keyword evidence="4" id="KW-1185">Reference proteome</keyword>
<keyword evidence="2" id="KW-0472">Membrane</keyword>
<keyword evidence="2" id="KW-1133">Transmembrane helix</keyword>
<evidence type="ECO:0000313" key="3">
    <source>
        <dbReference type="EMBL" id="SNZ01272.1"/>
    </source>
</evidence>
<dbReference type="OrthoDB" id="781284at2"/>
<dbReference type="PANTHER" id="PTHR32309">
    <property type="entry name" value="TYROSINE-PROTEIN KINASE"/>
    <property type="match status" value="1"/>
</dbReference>
<gene>
    <name evidence="3" type="ORF">SAMN06265377_3109</name>
</gene>
<accession>A0A285MVP5</accession>
<reference evidence="4" key="1">
    <citation type="submission" date="2017-09" db="EMBL/GenBank/DDBJ databases">
        <authorList>
            <person name="Varghese N."/>
            <person name="Submissions S."/>
        </authorList>
    </citation>
    <scope>NUCLEOTIDE SEQUENCE [LARGE SCALE GENOMIC DNA]</scope>
    <source>
        <strain evidence="4">DSM 25885</strain>
    </source>
</reference>